<dbReference type="PROSITE" id="PS51704">
    <property type="entry name" value="GP_PDE"/>
    <property type="match status" value="1"/>
</dbReference>
<proteinExistence type="predicted"/>
<evidence type="ECO:0000313" key="3">
    <source>
        <dbReference type="Proteomes" id="UP000244896"/>
    </source>
</evidence>
<dbReference type="PANTHER" id="PTHR46211">
    <property type="entry name" value="GLYCEROPHOSPHORYL DIESTER PHOSPHODIESTERASE"/>
    <property type="match status" value="1"/>
</dbReference>
<dbReference type="OrthoDB" id="384721at2"/>
<dbReference type="GO" id="GO:0008081">
    <property type="term" value="F:phosphoric diester hydrolase activity"/>
    <property type="evidence" value="ECO:0007669"/>
    <property type="project" value="InterPro"/>
</dbReference>
<dbReference type="GO" id="GO:0006629">
    <property type="term" value="P:lipid metabolic process"/>
    <property type="evidence" value="ECO:0007669"/>
    <property type="project" value="InterPro"/>
</dbReference>
<organism evidence="2 3">
    <name type="scientific">Ereboglobus luteus</name>
    <dbReference type="NCBI Taxonomy" id="1796921"/>
    <lineage>
        <taxon>Bacteria</taxon>
        <taxon>Pseudomonadati</taxon>
        <taxon>Verrucomicrobiota</taxon>
        <taxon>Opitutia</taxon>
        <taxon>Opitutales</taxon>
        <taxon>Opitutaceae</taxon>
        <taxon>Ereboglobus</taxon>
    </lineage>
</organism>
<dbReference type="InterPro" id="IPR030395">
    <property type="entry name" value="GP_PDE_dom"/>
</dbReference>
<dbReference type="Proteomes" id="UP000244896">
    <property type="component" value="Chromosome"/>
</dbReference>
<sequence length="241" mass="27198">MFSGPNTPQNPRFIAHRGSHSLAPENSLPALEGAAKRGFWAVESDVRRTKDGILVCHHDATLKKMFGVNERVANLTWGEIKKLTYTRGNGRENYPAARLRMPLFAEYIEICRDHGSVPFIEIKDDVTDEVIRMVRDMKMEERSVISSSKFPHIEAARAASKKVFLHHIFSDEEHMQKLVRLGHAGVSHKRTELDDISAALVEKTHALGLRVCLRAGDTKETVLKMLEMGLDYIPTNAILKM</sequence>
<gene>
    <name evidence="2" type="ORF">CKA38_09185</name>
</gene>
<evidence type="ECO:0000313" key="2">
    <source>
        <dbReference type="EMBL" id="AWI09396.1"/>
    </source>
</evidence>
<dbReference type="InterPro" id="IPR017946">
    <property type="entry name" value="PLC-like_Pdiesterase_TIM-brl"/>
</dbReference>
<dbReference type="AlphaFoldDB" id="A0A2U8E3N0"/>
<accession>A0A2U8E3N0</accession>
<dbReference type="Pfam" id="PF03009">
    <property type="entry name" value="GDPD"/>
    <property type="match status" value="1"/>
</dbReference>
<name>A0A2U8E3N0_9BACT</name>
<dbReference type="SUPFAM" id="SSF51695">
    <property type="entry name" value="PLC-like phosphodiesterases"/>
    <property type="match status" value="1"/>
</dbReference>
<reference evidence="2 3" key="1">
    <citation type="journal article" date="2018" name="Syst. Appl. Microbiol.">
        <title>Ereboglobus luteus gen. nov. sp. nov. from cockroach guts, and new insights into the oxygen relationship of the genera Opitutus and Didymococcus (Verrucomicrobia: Opitutaceae).</title>
        <authorList>
            <person name="Tegtmeier D."/>
            <person name="Belitz A."/>
            <person name="Radek R."/>
            <person name="Heimerl T."/>
            <person name="Brune A."/>
        </authorList>
    </citation>
    <scope>NUCLEOTIDE SEQUENCE [LARGE SCALE GENOMIC DNA]</scope>
    <source>
        <strain evidence="2 3">Ho45</strain>
    </source>
</reference>
<protein>
    <recommendedName>
        <fullName evidence="1">GP-PDE domain-containing protein</fullName>
    </recommendedName>
</protein>
<dbReference type="Gene3D" id="3.20.20.190">
    <property type="entry name" value="Phosphatidylinositol (PI) phosphodiesterase"/>
    <property type="match status" value="1"/>
</dbReference>
<keyword evidence="3" id="KW-1185">Reference proteome</keyword>
<dbReference type="EMBL" id="CP023004">
    <property type="protein sequence ID" value="AWI09396.1"/>
    <property type="molecule type" value="Genomic_DNA"/>
</dbReference>
<evidence type="ECO:0000259" key="1">
    <source>
        <dbReference type="PROSITE" id="PS51704"/>
    </source>
</evidence>
<feature type="domain" description="GP-PDE" evidence="1">
    <location>
        <begin position="11"/>
        <end position="241"/>
    </location>
</feature>
<dbReference type="PANTHER" id="PTHR46211:SF14">
    <property type="entry name" value="GLYCEROPHOSPHODIESTER PHOSPHODIESTERASE"/>
    <property type="match status" value="1"/>
</dbReference>
<dbReference type="KEGG" id="elut:CKA38_09185"/>